<dbReference type="InterPro" id="IPR033162">
    <property type="entry name" value="TBCD"/>
</dbReference>
<protein>
    <submittedName>
        <fullName evidence="3">Tubulin-specific chaperone D</fullName>
    </submittedName>
</protein>
<sequence length="503" mass="57293">MAAQVVSSIFKDIFEDKTDSNVASSWMGGCLVLAELCRRGCLLPEQVPKAISLVLSRSLIFDSNQFGSVLALNIRDASCYICWAFARAYEAKFLRQHLKPLAGTLLSVALFDREVNVRRAASASFQENVGRNDSFLHGIPVLQLIDFGEIARIRHCYLEISVEVAKFPEYVHPMLDHLVELKCQHWDESIRELAAEALQKLAPFDFEYSENELLPKLSKRLNSLDLNEKHGAFFAVAGLLEALSSRREQGFSLNAKSLCRIIRALCTIECVLDVEQLNKFHNILDAVIGEENNQLSIYAQQAFPSLMAYYRGNNLDQLLNRLRNKYFPEIEKSNQTTESLCCCNIRPLAFLLPEFLNINFDYKEQKELLLNVVIEKLIVVILDDDYTTTTNGNIGRFCRRAAIEGIGELLPLIVNEEGKILILQEQLNLSIGKVIERACESIDDLRQKASNVLTKLVTSIKDNNHPLNLFIKEFNLLEKIFYLKNKEEEETKEFSNKDWLTSK</sequence>
<evidence type="ECO:0000313" key="2">
    <source>
        <dbReference type="Proteomes" id="UP000887561"/>
    </source>
</evidence>
<dbReference type="InterPro" id="IPR058033">
    <property type="entry name" value="ARM_TBCD_2nd"/>
</dbReference>
<dbReference type="AlphaFoldDB" id="A0A915M7A8"/>
<accession>A0A915M7A8</accession>
<dbReference type="GO" id="GO:0048487">
    <property type="term" value="F:beta-tubulin binding"/>
    <property type="evidence" value="ECO:0007669"/>
    <property type="project" value="InterPro"/>
</dbReference>
<name>A0A915M7A8_MELJA</name>
<dbReference type="Proteomes" id="UP000887561">
    <property type="component" value="Unplaced"/>
</dbReference>
<dbReference type="InterPro" id="IPR011989">
    <property type="entry name" value="ARM-like"/>
</dbReference>
<dbReference type="WBParaSite" id="scaffold2893_cov229.g5625">
    <property type="protein sequence ID" value="scaffold2893_cov229.g5625"/>
    <property type="gene ID" value="scaffold2893_cov229.g5625"/>
</dbReference>
<organism evidence="2 3">
    <name type="scientific">Meloidogyne javanica</name>
    <name type="common">Root-knot nematode worm</name>
    <dbReference type="NCBI Taxonomy" id="6303"/>
    <lineage>
        <taxon>Eukaryota</taxon>
        <taxon>Metazoa</taxon>
        <taxon>Ecdysozoa</taxon>
        <taxon>Nematoda</taxon>
        <taxon>Chromadorea</taxon>
        <taxon>Rhabditida</taxon>
        <taxon>Tylenchina</taxon>
        <taxon>Tylenchomorpha</taxon>
        <taxon>Tylenchoidea</taxon>
        <taxon>Meloidogynidae</taxon>
        <taxon>Meloidogyninae</taxon>
        <taxon>Meloidogyne</taxon>
        <taxon>Meloidogyne incognita group</taxon>
    </lineage>
</organism>
<proteinExistence type="predicted"/>
<reference evidence="3" key="1">
    <citation type="submission" date="2022-11" db="UniProtKB">
        <authorList>
            <consortium name="WormBaseParasite"/>
        </authorList>
    </citation>
    <scope>IDENTIFICATION</scope>
</reference>
<dbReference type="PANTHER" id="PTHR12658">
    <property type="entry name" value="BETA-TUBULIN COFACTOR D"/>
    <property type="match status" value="1"/>
</dbReference>
<dbReference type="Pfam" id="PF25767">
    <property type="entry name" value="ARM_TBCD_2nd"/>
    <property type="match status" value="1"/>
</dbReference>
<evidence type="ECO:0000259" key="1">
    <source>
        <dbReference type="Pfam" id="PF25767"/>
    </source>
</evidence>
<dbReference type="PANTHER" id="PTHR12658:SF0">
    <property type="entry name" value="TUBULIN-SPECIFIC CHAPERONE D"/>
    <property type="match status" value="1"/>
</dbReference>
<dbReference type="InterPro" id="IPR016024">
    <property type="entry name" value="ARM-type_fold"/>
</dbReference>
<dbReference type="GO" id="GO:0005096">
    <property type="term" value="F:GTPase activator activity"/>
    <property type="evidence" value="ECO:0007669"/>
    <property type="project" value="InterPro"/>
</dbReference>
<dbReference type="Gene3D" id="1.25.10.10">
    <property type="entry name" value="Leucine-rich Repeat Variant"/>
    <property type="match status" value="1"/>
</dbReference>
<dbReference type="GO" id="GO:0007021">
    <property type="term" value="P:tubulin complex assembly"/>
    <property type="evidence" value="ECO:0007669"/>
    <property type="project" value="InterPro"/>
</dbReference>
<evidence type="ECO:0000313" key="3">
    <source>
        <dbReference type="WBParaSite" id="scaffold2893_cov229.g5625"/>
    </source>
</evidence>
<dbReference type="GO" id="GO:0007023">
    <property type="term" value="P:post-chaperonin tubulin folding pathway"/>
    <property type="evidence" value="ECO:0007669"/>
    <property type="project" value="InterPro"/>
</dbReference>
<feature type="domain" description="Tubulin-folding cofactor D ARM repeats" evidence="1">
    <location>
        <begin position="1"/>
        <end position="139"/>
    </location>
</feature>
<dbReference type="GO" id="GO:0000226">
    <property type="term" value="P:microtubule cytoskeleton organization"/>
    <property type="evidence" value="ECO:0007669"/>
    <property type="project" value="TreeGrafter"/>
</dbReference>
<dbReference type="SUPFAM" id="SSF48371">
    <property type="entry name" value="ARM repeat"/>
    <property type="match status" value="2"/>
</dbReference>
<keyword evidence="2" id="KW-1185">Reference proteome</keyword>